<sequence>MDITNLFKACVKTIRTRNKAFGLNSEPDKNRILATRTTKNEFTIKAREVLRNISCLKDFLLENRKAYLNFAGHLSDQPQMTDAERNKIDIGAQSIMSSCSRLIQDFKKETAKMKDSPQIVEHRQAVLDILESYLKAVCKIYSEQKAIRVKRTIDMKKLSKLELDKPSARKLSLSGSPSHDVKSKSESSLSEPIEVKSITRSSLKSNEVSEGSYSFCGDDNLSQEEIQMYEMENEHLLNELNSMTEEVKQVESKVVQIAELQEIFTEKVLQQEVEIDRISNTVVGTSENVKDANEQIRKAIQGNADLRAWILFFLLVMSFSLLFLDWYND</sequence>
<feature type="coiled-coil region" evidence="14">
    <location>
        <begin position="226"/>
        <end position="260"/>
    </location>
</feature>
<protein>
    <recommendedName>
        <fullName evidence="4">Syntaxin-18</fullName>
    </recommendedName>
</protein>
<dbReference type="GO" id="GO:0005789">
    <property type="term" value="C:endoplasmic reticulum membrane"/>
    <property type="evidence" value="ECO:0007669"/>
    <property type="project" value="UniProtKB-SubCell"/>
</dbReference>
<dbReference type="Pfam" id="PF10496">
    <property type="entry name" value="Syntaxin-18_N"/>
    <property type="match status" value="1"/>
</dbReference>
<dbReference type="GO" id="GO:0006890">
    <property type="term" value="P:retrograde vesicle-mediated transport, Golgi to endoplasmic reticulum"/>
    <property type="evidence" value="ECO:0007669"/>
    <property type="project" value="TreeGrafter"/>
</dbReference>
<organism evidence="18 19">
    <name type="scientific">Ladona fulva</name>
    <name type="common">Scarce chaser dragonfly</name>
    <name type="synonym">Libellula fulva</name>
    <dbReference type="NCBI Taxonomy" id="123851"/>
    <lineage>
        <taxon>Eukaryota</taxon>
        <taxon>Metazoa</taxon>
        <taxon>Ecdysozoa</taxon>
        <taxon>Arthropoda</taxon>
        <taxon>Hexapoda</taxon>
        <taxon>Insecta</taxon>
        <taxon>Pterygota</taxon>
        <taxon>Palaeoptera</taxon>
        <taxon>Odonata</taxon>
        <taxon>Epiprocta</taxon>
        <taxon>Anisoptera</taxon>
        <taxon>Libelluloidea</taxon>
        <taxon>Libellulidae</taxon>
        <taxon>Ladona</taxon>
    </lineage>
</organism>
<dbReference type="PANTHER" id="PTHR15959">
    <property type="entry name" value="SYNTAXIN-18"/>
    <property type="match status" value="1"/>
</dbReference>
<comment type="similarity">
    <text evidence="3">Belongs to the syntaxin family.</text>
</comment>
<evidence type="ECO:0000259" key="17">
    <source>
        <dbReference type="PROSITE" id="PS50192"/>
    </source>
</evidence>
<accession>A0A8K0NVG2</accession>
<evidence type="ECO:0000256" key="7">
    <source>
        <dbReference type="ARBA" id="ARBA00022824"/>
    </source>
</evidence>
<evidence type="ECO:0000313" key="19">
    <source>
        <dbReference type="Proteomes" id="UP000792457"/>
    </source>
</evidence>
<dbReference type="AlphaFoldDB" id="A0A8K0NVG2"/>
<evidence type="ECO:0000256" key="14">
    <source>
        <dbReference type="SAM" id="Coils"/>
    </source>
</evidence>
<evidence type="ECO:0000256" key="11">
    <source>
        <dbReference type="ARBA" id="ARBA00023054"/>
    </source>
</evidence>
<feature type="domain" description="T-SNARE coiled-coil homology" evidence="17">
    <location>
        <begin position="237"/>
        <end position="299"/>
    </location>
</feature>
<dbReference type="GO" id="GO:0015031">
    <property type="term" value="P:protein transport"/>
    <property type="evidence" value="ECO:0007669"/>
    <property type="project" value="UniProtKB-KW"/>
</dbReference>
<evidence type="ECO:0000256" key="15">
    <source>
        <dbReference type="SAM" id="MobiDB-lite"/>
    </source>
</evidence>
<keyword evidence="9" id="KW-0653">Protein transport</keyword>
<comment type="subcellular location">
    <subcellularLocation>
        <location evidence="13">Endomembrane system</location>
        <topology evidence="13">Single-pass type IV membrane protein</topology>
    </subcellularLocation>
    <subcellularLocation>
        <location evidence="2">Endoplasmic reticulum membrane</location>
        <topology evidence="2">Single-pass membrane protein</topology>
    </subcellularLocation>
</comment>
<dbReference type="GO" id="GO:0031201">
    <property type="term" value="C:SNARE complex"/>
    <property type="evidence" value="ECO:0007669"/>
    <property type="project" value="TreeGrafter"/>
</dbReference>
<dbReference type="PANTHER" id="PTHR15959:SF0">
    <property type="entry name" value="SYNTAXIN-18"/>
    <property type="match status" value="1"/>
</dbReference>
<evidence type="ECO:0000256" key="12">
    <source>
        <dbReference type="ARBA" id="ARBA00023136"/>
    </source>
</evidence>
<evidence type="ECO:0000256" key="2">
    <source>
        <dbReference type="ARBA" id="ARBA00004389"/>
    </source>
</evidence>
<evidence type="ECO:0000256" key="1">
    <source>
        <dbReference type="ARBA" id="ARBA00003746"/>
    </source>
</evidence>
<keyword evidence="5" id="KW-0813">Transport</keyword>
<dbReference type="EMBL" id="KZ308153">
    <property type="protein sequence ID" value="KAG8223147.1"/>
    <property type="molecule type" value="Genomic_DNA"/>
</dbReference>
<evidence type="ECO:0000313" key="18">
    <source>
        <dbReference type="EMBL" id="KAG8223147.1"/>
    </source>
</evidence>
<dbReference type="InterPro" id="IPR019529">
    <property type="entry name" value="Syntaxin-18_N"/>
</dbReference>
<evidence type="ECO:0000256" key="16">
    <source>
        <dbReference type="SAM" id="Phobius"/>
    </source>
</evidence>
<dbReference type="Proteomes" id="UP000792457">
    <property type="component" value="Unassembled WGS sequence"/>
</dbReference>
<keyword evidence="8" id="KW-0931">ER-Golgi transport</keyword>
<dbReference type="Gene3D" id="1.20.5.110">
    <property type="match status" value="1"/>
</dbReference>
<dbReference type="InterPro" id="IPR010989">
    <property type="entry name" value="SNARE"/>
</dbReference>
<evidence type="ECO:0000256" key="4">
    <source>
        <dbReference type="ARBA" id="ARBA00019409"/>
    </source>
</evidence>
<evidence type="ECO:0000256" key="13">
    <source>
        <dbReference type="ARBA" id="ARBA00046280"/>
    </source>
</evidence>
<reference evidence="18" key="1">
    <citation type="submission" date="2013-04" db="EMBL/GenBank/DDBJ databases">
        <authorList>
            <person name="Qu J."/>
            <person name="Murali S.C."/>
            <person name="Bandaranaike D."/>
            <person name="Bellair M."/>
            <person name="Blankenburg K."/>
            <person name="Chao H."/>
            <person name="Dinh H."/>
            <person name="Doddapaneni H."/>
            <person name="Downs B."/>
            <person name="Dugan-Rocha S."/>
            <person name="Elkadiri S."/>
            <person name="Gnanaolivu R.D."/>
            <person name="Hernandez B."/>
            <person name="Javaid M."/>
            <person name="Jayaseelan J.C."/>
            <person name="Lee S."/>
            <person name="Li M."/>
            <person name="Ming W."/>
            <person name="Munidasa M."/>
            <person name="Muniz J."/>
            <person name="Nguyen L."/>
            <person name="Ongeri F."/>
            <person name="Osuji N."/>
            <person name="Pu L.-L."/>
            <person name="Puazo M."/>
            <person name="Qu C."/>
            <person name="Quiroz J."/>
            <person name="Raj R."/>
            <person name="Weissenberger G."/>
            <person name="Xin Y."/>
            <person name="Zou X."/>
            <person name="Han Y."/>
            <person name="Richards S."/>
            <person name="Worley K."/>
            <person name="Muzny D."/>
            <person name="Gibbs R."/>
        </authorList>
    </citation>
    <scope>NUCLEOTIDE SEQUENCE</scope>
    <source>
        <strain evidence="18">Sampled in the wild</strain>
    </source>
</reference>
<proteinExistence type="inferred from homology"/>
<keyword evidence="12 16" id="KW-0472">Membrane</keyword>
<name>A0A8K0NVG2_LADFU</name>
<dbReference type="SUPFAM" id="SSF47661">
    <property type="entry name" value="t-snare proteins"/>
    <property type="match status" value="1"/>
</dbReference>
<evidence type="ECO:0000256" key="9">
    <source>
        <dbReference type="ARBA" id="ARBA00022927"/>
    </source>
</evidence>
<reference evidence="18" key="2">
    <citation type="submission" date="2017-10" db="EMBL/GenBank/DDBJ databases">
        <title>Ladona fulva Genome sequencing and assembly.</title>
        <authorList>
            <person name="Murali S."/>
            <person name="Richards S."/>
            <person name="Bandaranaike D."/>
            <person name="Bellair M."/>
            <person name="Blankenburg K."/>
            <person name="Chao H."/>
            <person name="Dinh H."/>
            <person name="Doddapaneni H."/>
            <person name="Dugan-Rocha S."/>
            <person name="Elkadiri S."/>
            <person name="Gnanaolivu R."/>
            <person name="Hernandez B."/>
            <person name="Skinner E."/>
            <person name="Javaid M."/>
            <person name="Lee S."/>
            <person name="Li M."/>
            <person name="Ming W."/>
            <person name="Munidasa M."/>
            <person name="Muniz J."/>
            <person name="Nguyen L."/>
            <person name="Hughes D."/>
            <person name="Osuji N."/>
            <person name="Pu L.-L."/>
            <person name="Puazo M."/>
            <person name="Qu C."/>
            <person name="Quiroz J."/>
            <person name="Raj R."/>
            <person name="Weissenberger G."/>
            <person name="Xin Y."/>
            <person name="Zou X."/>
            <person name="Han Y."/>
            <person name="Worley K."/>
            <person name="Muzny D."/>
            <person name="Gibbs R."/>
        </authorList>
    </citation>
    <scope>NUCLEOTIDE SEQUENCE</scope>
    <source>
        <strain evidence="18">Sampled in the wild</strain>
    </source>
</reference>
<evidence type="ECO:0000256" key="8">
    <source>
        <dbReference type="ARBA" id="ARBA00022892"/>
    </source>
</evidence>
<evidence type="ECO:0000256" key="6">
    <source>
        <dbReference type="ARBA" id="ARBA00022692"/>
    </source>
</evidence>
<keyword evidence="19" id="KW-1185">Reference proteome</keyword>
<evidence type="ECO:0000256" key="5">
    <source>
        <dbReference type="ARBA" id="ARBA00022448"/>
    </source>
</evidence>
<dbReference type="FunFam" id="1.20.5.110:FF:000015">
    <property type="entry name" value="Syntaxin-18, putative"/>
    <property type="match status" value="1"/>
</dbReference>
<dbReference type="CDD" id="cd15850">
    <property type="entry name" value="SNARE_syntaxin18"/>
    <property type="match status" value="1"/>
</dbReference>
<dbReference type="InterPro" id="IPR000727">
    <property type="entry name" value="T_SNARE_dom"/>
</dbReference>
<dbReference type="OrthoDB" id="342981at2759"/>
<keyword evidence="10 16" id="KW-1133">Transmembrane helix</keyword>
<evidence type="ECO:0000256" key="3">
    <source>
        <dbReference type="ARBA" id="ARBA00009063"/>
    </source>
</evidence>
<feature type="region of interest" description="Disordered" evidence="15">
    <location>
        <begin position="168"/>
        <end position="196"/>
    </location>
</feature>
<dbReference type="SUPFAM" id="SSF58038">
    <property type="entry name" value="SNARE fusion complex"/>
    <property type="match status" value="1"/>
</dbReference>
<keyword evidence="7" id="KW-0256">Endoplasmic reticulum</keyword>
<keyword evidence="6 16" id="KW-0812">Transmembrane</keyword>
<evidence type="ECO:0000256" key="10">
    <source>
        <dbReference type="ARBA" id="ARBA00022989"/>
    </source>
</evidence>
<gene>
    <name evidence="18" type="ORF">J437_LFUL000570</name>
</gene>
<keyword evidence="11 14" id="KW-0175">Coiled coil</keyword>
<comment type="caution">
    <text evidence="18">The sequence shown here is derived from an EMBL/GenBank/DDBJ whole genome shotgun (WGS) entry which is preliminary data.</text>
</comment>
<feature type="transmembrane region" description="Helical" evidence="16">
    <location>
        <begin position="306"/>
        <end position="327"/>
    </location>
</feature>
<comment type="function">
    <text evidence="1">Syntaxin that may be involved in targeting and fusion of Golgi-derived retrograde transport vesicles with the ER.</text>
</comment>
<dbReference type="PROSITE" id="PS50192">
    <property type="entry name" value="T_SNARE"/>
    <property type="match status" value="1"/>
</dbReference>